<organism evidence="2 3">
    <name type="scientific">Kitasatospora atroaurantiaca</name>
    <dbReference type="NCBI Taxonomy" id="285545"/>
    <lineage>
        <taxon>Bacteria</taxon>
        <taxon>Bacillati</taxon>
        <taxon>Actinomycetota</taxon>
        <taxon>Actinomycetes</taxon>
        <taxon>Kitasatosporales</taxon>
        <taxon>Streptomycetaceae</taxon>
        <taxon>Kitasatospora</taxon>
    </lineage>
</organism>
<gene>
    <name evidence="2" type="ORF">FB465_0019</name>
</gene>
<dbReference type="AlphaFoldDB" id="A0A561EHQ4"/>
<protein>
    <submittedName>
        <fullName evidence="2">Putative RNA-binding Zn ribbon-like protein</fullName>
    </submittedName>
</protein>
<reference evidence="2 3" key="1">
    <citation type="submission" date="2019-06" db="EMBL/GenBank/DDBJ databases">
        <title>Sequencing the genomes of 1000 actinobacteria strains.</title>
        <authorList>
            <person name="Klenk H.-P."/>
        </authorList>
    </citation>
    <scope>NUCLEOTIDE SEQUENCE [LARGE SCALE GENOMIC DNA]</scope>
    <source>
        <strain evidence="2 3">DSM 41649</strain>
    </source>
</reference>
<dbReference type="Pfam" id="PF11706">
    <property type="entry name" value="zf-CGNR"/>
    <property type="match status" value="1"/>
</dbReference>
<dbReference type="PANTHER" id="PTHR35525">
    <property type="entry name" value="BLL6575 PROTEIN"/>
    <property type="match status" value="1"/>
</dbReference>
<dbReference type="Pfam" id="PF07336">
    <property type="entry name" value="ABATE"/>
    <property type="match status" value="1"/>
</dbReference>
<evidence type="ECO:0000313" key="2">
    <source>
        <dbReference type="EMBL" id="TWE15148.1"/>
    </source>
</evidence>
<dbReference type="InterPro" id="IPR010852">
    <property type="entry name" value="ABATE"/>
</dbReference>
<dbReference type="PANTHER" id="PTHR35525:SF3">
    <property type="entry name" value="BLL6575 PROTEIN"/>
    <property type="match status" value="1"/>
</dbReference>
<keyword evidence="3" id="KW-1185">Reference proteome</keyword>
<dbReference type="InterPro" id="IPR021005">
    <property type="entry name" value="Znf_CGNR"/>
</dbReference>
<dbReference type="EMBL" id="VIVR01000001">
    <property type="protein sequence ID" value="TWE15148.1"/>
    <property type="molecule type" value="Genomic_DNA"/>
</dbReference>
<comment type="caution">
    <text evidence="2">The sequence shown here is derived from an EMBL/GenBank/DDBJ whole genome shotgun (WGS) entry which is preliminary data.</text>
</comment>
<accession>A0A561EHQ4</accession>
<dbReference type="Gene3D" id="1.10.3300.10">
    <property type="entry name" value="Jann2411-like domain"/>
    <property type="match status" value="1"/>
</dbReference>
<name>A0A561EHQ4_9ACTN</name>
<dbReference type="SUPFAM" id="SSF160904">
    <property type="entry name" value="Jann2411-like"/>
    <property type="match status" value="1"/>
</dbReference>
<feature type="domain" description="Zinc finger CGNR" evidence="1">
    <location>
        <begin position="160"/>
        <end position="200"/>
    </location>
</feature>
<dbReference type="InterPro" id="IPR023286">
    <property type="entry name" value="ABATE_dom_sf"/>
</dbReference>
<dbReference type="Proteomes" id="UP000318416">
    <property type="component" value="Unassembled WGS sequence"/>
</dbReference>
<evidence type="ECO:0000259" key="1">
    <source>
        <dbReference type="Pfam" id="PF11706"/>
    </source>
</evidence>
<proteinExistence type="predicted"/>
<sequence length="203" mass="21951">MSTCLCTISAVNDFAFPLTGEPLALDLINTRPVTANGPVDLLATPTGLRAWLALQADRLPEFTTDDSTPLTEADLATVHGVREHAATAIDRARRGDRPPATALRGLNHAQRAAPATRELAWDGKAVTATTHRTGTFGTRLAARLAEATADLLLDPSILKVRRCEGPGCVMLFLPAHPRRRWCTPAICGNRARVARYYQRHKGA</sequence>
<evidence type="ECO:0000313" key="3">
    <source>
        <dbReference type="Proteomes" id="UP000318416"/>
    </source>
</evidence>